<dbReference type="EMBL" id="MCBQ01010885">
    <property type="protein sequence ID" value="RKF71096.1"/>
    <property type="molecule type" value="Genomic_DNA"/>
</dbReference>
<organism evidence="1 2">
    <name type="scientific">Golovinomyces cichoracearum</name>
    <dbReference type="NCBI Taxonomy" id="62708"/>
    <lineage>
        <taxon>Eukaryota</taxon>
        <taxon>Fungi</taxon>
        <taxon>Dikarya</taxon>
        <taxon>Ascomycota</taxon>
        <taxon>Pezizomycotina</taxon>
        <taxon>Leotiomycetes</taxon>
        <taxon>Erysiphales</taxon>
        <taxon>Erysiphaceae</taxon>
        <taxon>Golovinomyces</taxon>
    </lineage>
</organism>
<name>A0A420I958_9PEZI</name>
<dbReference type="Proteomes" id="UP000283383">
    <property type="component" value="Unassembled WGS sequence"/>
</dbReference>
<sequence length="145" mass="16607">MLMQWEQDILQSKSRENIVKPTASQVISNRISSSWQAYGENIPHHTGELSGIHENFERDQTFGRSYSPKFQSQPSYKGKTVPFEELMSRSNSFDQSEASRVNASGNTVDCFTAEYLLDEPATIYPARGNYTRNLDTNHYHLCHLI</sequence>
<dbReference type="AlphaFoldDB" id="A0A420I958"/>
<comment type="caution">
    <text evidence="1">The sequence shown here is derived from an EMBL/GenBank/DDBJ whole genome shotgun (WGS) entry which is preliminary data.</text>
</comment>
<keyword evidence="2" id="KW-1185">Reference proteome</keyword>
<protein>
    <submittedName>
        <fullName evidence="1">Uncharacterized protein</fullName>
    </submittedName>
</protein>
<gene>
    <name evidence="1" type="ORF">GcM3_108018</name>
</gene>
<evidence type="ECO:0000313" key="2">
    <source>
        <dbReference type="Proteomes" id="UP000283383"/>
    </source>
</evidence>
<evidence type="ECO:0000313" key="1">
    <source>
        <dbReference type="EMBL" id="RKF71096.1"/>
    </source>
</evidence>
<reference evidence="1 2" key="1">
    <citation type="journal article" date="2018" name="BMC Genomics">
        <title>Comparative genome analyses reveal sequence features reflecting distinct modes of host-adaptation between dicot and monocot powdery mildew.</title>
        <authorList>
            <person name="Wu Y."/>
            <person name="Ma X."/>
            <person name="Pan Z."/>
            <person name="Kale S.D."/>
            <person name="Song Y."/>
            <person name="King H."/>
            <person name="Zhang Q."/>
            <person name="Presley C."/>
            <person name="Deng X."/>
            <person name="Wei C.I."/>
            <person name="Xiao S."/>
        </authorList>
    </citation>
    <scope>NUCLEOTIDE SEQUENCE [LARGE SCALE GENOMIC DNA]</scope>
    <source>
        <strain evidence="1">UMSG3</strain>
    </source>
</reference>
<accession>A0A420I958</accession>
<proteinExistence type="predicted"/>